<evidence type="ECO:0000259" key="1">
    <source>
        <dbReference type="Pfam" id="PF12804"/>
    </source>
</evidence>
<dbReference type="GO" id="GO:0016779">
    <property type="term" value="F:nucleotidyltransferase activity"/>
    <property type="evidence" value="ECO:0007669"/>
    <property type="project" value="UniProtKB-ARBA"/>
</dbReference>
<dbReference type="SUPFAM" id="SSF53448">
    <property type="entry name" value="Nucleotide-diphospho-sugar transferases"/>
    <property type="match status" value="1"/>
</dbReference>
<evidence type="ECO:0000313" key="3">
    <source>
        <dbReference type="Proteomes" id="UP000295281"/>
    </source>
</evidence>
<gene>
    <name evidence="2" type="ORF">EV190_106214</name>
</gene>
<proteinExistence type="predicted"/>
<dbReference type="Gene3D" id="3.90.550.10">
    <property type="entry name" value="Spore Coat Polysaccharide Biosynthesis Protein SpsA, Chain A"/>
    <property type="match status" value="1"/>
</dbReference>
<accession>A0A4R6UYY7</accession>
<reference evidence="2 3" key="1">
    <citation type="submission" date="2019-03" db="EMBL/GenBank/DDBJ databases">
        <title>Genomic Encyclopedia of Type Strains, Phase IV (KMG-IV): sequencing the most valuable type-strain genomes for metagenomic binning, comparative biology and taxonomic classification.</title>
        <authorList>
            <person name="Goeker M."/>
        </authorList>
    </citation>
    <scope>NUCLEOTIDE SEQUENCE [LARGE SCALE GENOMIC DNA]</scope>
    <source>
        <strain evidence="2 3">DSM 46770</strain>
    </source>
</reference>
<dbReference type="PANTHER" id="PTHR43777:SF1">
    <property type="entry name" value="MOLYBDENUM COFACTOR CYTIDYLYLTRANSFERASE"/>
    <property type="match status" value="1"/>
</dbReference>
<dbReference type="EMBL" id="SNYN01000006">
    <property type="protein sequence ID" value="TDQ52573.1"/>
    <property type="molecule type" value="Genomic_DNA"/>
</dbReference>
<comment type="caution">
    <text evidence="2">The sequence shown here is derived from an EMBL/GenBank/DDBJ whole genome shotgun (WGS) entry which is preliminary data.</text>
</comment>
<keyword evidence="3" id="KW-1185">Reference proteome</keyword>
<dbReference type="InterPro" id="IPR025877">
    <property type="entry name" value="MobA-like_NTP_Trfase"/>
</dbReference>
<evidence type="ECO:0000313" key="2">
    <source>
        <dbReference type="EMBL" id="TDQ52573.1"/>
    </source>
</evidence>
<protein>
    <submittedName>
        <fullName evidence="2">Nicotine blue oxidoreductase</fullName>
    </submittedName>
</protein>
<dbReference type="PANTHER" id="PTHR43777">
    <property type="entry name" value="MOLYBDENUM COFACTOR CYTIDYLYLTRANSFERASE"/>
    <property type="match status" value="1"/>
</dbReference>
<dbReference type="Proteomes" id="UP000295281">
    <property type="component" value="Unassembled WGS sequence"/>
</dbReference>
<organism evidence="2 3">
    <name type="scientific">Actinorugispora endophytica</name>
    <dbReference type="NCBI Taxonomy" id="1605990"/>
    <lineage>
        <taxon>Bacteria</taxon>
        <taxon>Bacillati</taxon>
        <taxon>Actinomycetota</taxon>
        <taxon>Actinomycetes</taxon>
        <taxon>Streptosporangiales</taxon>
        <taxon>Nocardiopsidaceae</taxon>
        <taxon>Actinorugispora</taxon>
    </lineage>
</organism>
<dbReference type="CDD" id="cd04182">
    <property type="entry name" value="GT_2_like_f"/>
    <property type="match status" value="1"/>
</dbReference>
<dbReference type="AlphaFoldDB" id="A0A4R6UYY7"/>
<dbReference type="Pfam" id="PF12804">
    <property type="entry name" value="NTP_transf_3"/>
    <property type="match status" value="1"/>
</dbReference>
<name>A0A4R6UYY7_9ACTN</name>
<sequence length="216" mass="22914">MGPPTDAWHHRGMNTTRAQSPDRSVIAGLLLAAGQGSRLGVPKALLEVAGERLVDRGVRTLREGGCDPVYVVTGAAEVAVDGASGVHNPDWDSGMGSSLRAGLDVLSEEVEAVVIALTDQPLVSPPAVRRLVDAFDGGARAVVATYAGNPRNPVLLAREHWPSVHALAEGDVGARPFLRAYSHLVTEIPCDDVARPDDIDTPEDLARLRELCEPRQ</sequence>
<dbReference type="InterPro" id="IPR029044">
    <property type="entry name" value="Nucleotide-diphossugar_trans"/>
</dbReference>
<feature type="domain" description="MobA-like NTP transferase" evidence="1">
    <location>
        <begin position="28"/>
        <end position="182"/>
    </location>
</feature>